<organism evidence="3 4">
    <name type="scientific">Solanum stoloniferum</name>
    <dbReference type="NCBI Taxonomy" id="62892"/>
    <lineage>
        <taxon>Eukaryota</taxon>
        <taxon>Viridiplantae</taxon>
        <taxon>Streptophyta</taxon>
        <taxon>Embryophyta</taxon>
        <taxon>Tracheophyta</taxon>
        <taxon>Spermatophyta</taxon>
        <taxon>Magnoliopsida</taxon>
        <taxon>eudicotyledons</taxon>
        <taxon>Gunneridae</taxon>
        <taxon>Pentapetalae</taxon>
        <taxon>asterids</taxon>
        <taxon>lamiids</taxon>
        <taxon>Solanales</taxon>
        <taxon>Solanaceae</taxon>
        <taxon>Solanoideae</taxon>
        <taxon>Solaneae</taxon>
        <taxon>Solanum</taxon>
    </lineage>
</organism>
<evidence type="ECO:0000313" key="3">
    <source>
        <dbReference type="EMBL" id="KAL3368940.1"/>
    </source>
</evidence>
<keyword evidence="1" id="KW-0812">Transmembrane</keyword>
<dbReference type="AlphaFoldDB" id="A0ABD2UKK5"/>
<comment type="caution">
    <text evidence="3">The sequence shown here is derived from an EMBL/GenBank/DDBJ whole genome shotgun (WGS) entry which is preliminary data.</text>
</comment>
<reference evidence="3 4" key="1">
    <citation type="submission" date="2024-05" db="EMBL/GenBank/DDBJ databases">
        <title>De novo assembly of an allotetraploid wild potato.</title>
        <authorList>
            <person name="Hosaka A.J."/>
        </authorList>
    </citation>
    <scope>NUCLEOTIDE SEQUENCE [LARGE SCALE GENOMIC DNA]</scope>
    <source>
        <tissue evidence="3">Young leaves</tissue>
    </source>
</reference>
<dbReference type="EMBL" id="JBJKTR010000005">
    <property type="protein sequence ID" value="KAL3368940.1"/>
    <property type="molecule type" value="Genomic_DNA"/>
</dbReference>
<sequence>MKEFTFLSGSHLNFWQQLLYYCVPVKSTSRSRQRRPNTNDLENDSQMVKTKYVRIYFRTVIKKLHTLIFGVLEIVVPPLKHIRKKKLIHHNAVKYAESLCEKIETLNDKEVDSIVSRPLLDAACYDTYELVEIIFRKFPSLAYCYDQDSKNILHIAIEHRCENVFNLICQMSQLQHQLMVSVDSSGNTVLHLAGKMARNKLNLVSGPALQMQRELQWFKEVKKIVPPLYWESLNGEKNAPYVVFTDEHEKLKVDGEKWMKDTSSSCTIAAALIATIAFAAAITVPGGNEQQSGLPIFSGNIAFIIFAISNAASLFTSSTSLLVFLSVLTSRYAEEDFLHTLPRSLILGLLTLFLSITSMMISFSATVYLVFGQKKAWVLVPVATMACLPITSFVLLQFPLLVALISSTYGAGIFGKKSNLLF</sequence>
<gene>
    <name evidence="3" type="ORF">AABB24_009643</name>
</gene>
<dbReference type="Pfam" id="PF13962">
    <property type="entry name" value="PGG"/>
    <property type="match status" value="1"/>
</dbReference>
<protein>
    <recommendedName>
        <fullName evidence="2">PGG domain-containing protein</fullName>
    </recommendedName>
</protein>
<dbReference type="InterPro" id="IPR026961">
    <property type="entry name" value="PGG_dom"/>
</dbReference>
<dbReference type="Proteomes" id="UP001627284">
    <property type="component" value="Unassembled WGS sequence"/>
</dbReference>
<dbReference type="InterPro" id="IPR036770">
    <property type="entry name" value="Ankyrin_rpt-contain_sf"/>
</dbReference>
<dbReference type="PANTHER" id="PTHR24177">
    <property type="entry name" value="CASKIN"/>
    <property type="match status" value="1"/>
</dbReference>
<dbReference type="SUPFAM" id="SSF48403">
    <property type="entry name" value="Ankyrin repeat"/>
    <property type="match status" value="1"/>
</dbReference>
<evidence type="ECO:0000256" key="1">
    <source>
        <dbReference type="SAM" id="Phobius"/>
    </source>
</evidence>
<feature type="transmembrane region" description="Helical" evidence="1">
    <location>
        <begin position="345"/>
        <end position="371"/>
    </location>
</feature>
<feature type="transmembrane region" description="Helical" evidence="1">
    <location>
        <begin position="266"/>
        <end position="284"/>
    </location>
</feature>
<keyword evidence="1" id="KW-1133">Transmembrane helix</keyword>
<proteinExistence type="predicted"/>
<feature type="transmembrane region" description="Helical" evidence="1">
    <location>
        <begin position="296"/>
        <end position="325"/>
    </location>
</feature>
<feature type="transmembrane region" description="Helical" evidence="1">
    <location>
        <begin position="377"/>
        <end position="405"/>
    </location>
</feature>
<keyword evidence="4" id="KW-1185">Reference proteome</keyword>
<evidence type="ECO:0000313" key="4">
    <source>
        <dbReference type="Proteomes" id="UP001627284"/>
    </source>
</evidence>
<name>A0ABD2UKK5_9SOLN</name>
<accession>A0ABD2UKK5</accession>
<keyword evidence="1" id="KW-0472">Membrane</keyword>
<feature type="domain" description="PGG" evidence="2">
    <location>
        <begin position="256"/>
        <end position="370"/>
    </location>
</feature>
<dbReference type="Gene3D" id="1.25.40.20">
    <property type="entry name" value="Ankyrin repeat-containing domain"/>
    <property type="match status" value="1"/>
</dbReference>
<evidence type="ECO:0000259" key="2">
    <source>
        <dbReference type="Pfam" id="PF13962"/>
    </source>
</evidence>
<dbReference type="PANTHER" id="PTHR24177:SF435">
    <property type="entry name" value="ANKYRIN REPEAT-CONTAINING PROTEIN NPR4-LIKE"/>
    <property type="match status" value="1"/>
</dbReference>